<dbReference type="Gene3D" id="3.40.50.300">
    <property type="entry name" value="P-loop containing nucleotide triphosphate hydrolases"/>
    <property type="match status" value="1"/>
</dbReference>
<dbReference type="STRING" id="456442.Mboo_0885"/>
<dbReference type="EMBL" id="CP000780">
    <property type="protein sequence ID" value="ABS55403.1"/>
    <property type="molecule type" value="Genomic_DNA"/>
</dbReference>
<keyword evidence="2" id="KW-0067">ATP-binding</keyword>
<sequence length="281" mass="29687">MPEDARHKERGIRVVITGKGGVGKTTLAALLSHLFAQDGKRVLAIDSDPQQNLAATLGIPKARAEGIIPVSESPSYLREKMGAGPDLSLGGLFSLNPDISDVIDRFSVPAGENVRLLVMGGVKEAGGGCLCPEYTLLAAILRQMQVFDDDVVILDTSAGLEHFGRAIAEGFTSAVVVTDPTYNAVSVARKSAVLAHQLGIENVILVINRSEDNTTIRNVCGGEGGFAEFTQTVVLPFDPVVRRTEPSVISLAGSDSAFVSNVRILLAAIAGRCEKWSPPAR</sequence>
<dbReference type="SUPFAM" id="SSF52540">
    <property type="entry name" value="P-loop containing nucleoside triphosphate hydrolases"/>
    <property type="match status" value="1"/>
</dbReference>
<evidence type="ECO:0000256" key="2">
    <source>
        <dbReference type="ARBA" id="ARBA00022840"/>
    </source>
</evidence>
<dbReference type="PIRSF" id="PIRSF005647">
    <property type="entry name" value="CooC"/>
    <property type="match status" value="1"/>
</dbReference>
<dbReference type="PANTHER" id="PTHR43384:SF6">
    <property type="entry name" value="SEPTUM SITE-DETERMINING PROTEIN MIND HOMOLOG, CHLOROPLASTIC"/>
    <property type="match status" value="1"/>
</dbReference>
<dbReference type="GeneID" id="5411850"/>
<dbReference type="GO" id="GO:0005524">
    <property type="term" value="F:ATP binding"/>
    <property type="evidence" value="ECO:0007669"/>
    <property type="project" value="UniProtKB-KW"/>
</dbReference>
<protein>
    <submittedName>
        <fullName evidence="4">Cobyrinic acid a,c-diamide synthase</fullName>
    </submittedName>
</protein>
<evidence type="ECO:0000313" key="5">
    <source>
        <dbReference type="Proteomes" id="UP000002408"/>
    </source>
</evidence>
<evidence type="ECO:0000313" key="4">
    <source>
        <dbReference type="EMBL" id="ABS55403.1"/>
    </source>
</evidence>
<dbReference type="PANTHER" id="PTHR43384">
    <property type="entry name" value="SEPTUM SITE-DETERMINING PROTEIN MIND HOMOLOG, CHLOROPLASTIC-RELATED"/>
    <property type="match status" value="1"/>
</dbReference>
<reference evidence="5" key="1">
    <citation type="journal article" date="2015" name="Microbiology">
        <title>Genome of Methanoregula boonei 6A8 reveals adaptations to oligotrophic peatland environments.</title>
        <authorList>
            <person name="Braeuer S."/>
            <person name="Cadillo-Quiroz H."/>
            <person name="Kyrpides N."/>
            <person name="Woyke T."/>
            <person name="Goodwin L."/>
            <person name="Detter C."/>
            <person name="Podell S."/>
            <person name="Yavitt J.B."/>
            <person name="Zinder S.H."/>
        </authorList>
    </citation>
    <scope>NUCLEOTIDE SEQUENCE [LARGE SCALE GENOMIC DNA]</scope>
    <source>
        <strain evidence="5">DSM 21154 / JCM 14090 / 6A8</strain>
    </source>
</reference>
<organism evidence="4 5">
    <name type="scientific">Methanoregula boonei (strain DSM 21154 / JCM 14090 / 6A8)</name>
    <dbReference type="NCBI Taxonomy" id="456442"/>
    <lineage>
        <taxon>Archaea</taxon>
        <taxon>Methanobacteriati</taxon>
        <taxon>Methanobacteriota</taxon>
        <taxon>Stenosarchaea group</taxon>
        <taxon>Methanomicrobia</taxon>
        <taxon>Methanomicrobiales</taxon>
        <taxon>Methanoregulaceae</taxon>
        <taxon>Methanoregula</taxon>
    </lineage>
</organism>
<dbReference type="GO" id="GO:0005829">
    <property type="term" value="C:cytosol"/>
    <property type="evidence" value="ECO:0007669"/>
    <property type="project" value="TreeGrafter"/>
</dbReference>
<dbReference type="SMART" id="SM00382">
    <property type="entry name" value="AAA"/>
    <property type="match status" value="1"/>
</dbReference>
<accession>A7I6P2</accession>
<feature type="domain" description="AAA+ ATPase" evidence="3">
    <location>
        <begin position="10"/>
        <end position="211"/>
    </location>
</feature>
<dbReference type="RefSeq" id="WP_012106427.1">
    <property type="nucleotide sequence ID" value="NC_009712.1"/>
</dbReference>
<dbReference type="eggNOG" id="arCOG00587">
    <property type="taxonomic scope" value="Archaea"/>
</dbReference>
<dbReference type="KEGG" id="mbn:Mboo_0885"/>
<proteinExistence type="predicted"/>
<gene>
    <name evidence="4" type="ordered locus">Mboo_0885</name>
</gene>
<dbReference type="InterPro" id="IPR027417">
    <property type="entry name" value="P-loop_NTPase"/>
</dbReference>
<dbReference type="OrthoDB" id="31168at2157"/>
<keyword evidence="5" id="KW-1185">Reference proteome</keyword>
<name>A7I6P2_METB6</name>
<dbReference type="GO" id="GO:0009898">
    <property type="term" value="C:cytoplasmic side of plasma membrane"/>
    <property type="evidence" value="ECO:0007669"/>
    <property type="project" value="TreeGrafter"/>
</dbReference>
<dbReference type="InterPro" id="IPR003593">
    <property type="entry name" value="AAA+_ATPase"/>
</dbReference>
<dbReference type="Proteomes" id="UP000002408">
    <property type="component" value="Chromosome"/>
</dbReference>
<dbReference type="InterPro" id="IPR002586">
    <property type="entry name" value="CobQ/CobB/MinD/ParA_Nub-bd_dom"/>
</dbReference>
<dbReference type="GO" id="GO:0016887">
    <property type="term" value="F:ATP hydrolysis activity"/>
    <property type="evidence" value="ECO:0007669"/>
    <property type="project" value="TreeGrafter"/>
</dbReference>
<dbReference type="AlphaFoldDB" id="A7I6P2"/>
<evidence type="ECO:0000256" key="1">
    <source>
        <dbReference type="ARBA" id="ARBA00022741"/>
    </source>
</evidence>
<evidence type="ECO:0000259" key="3">
    <source>
        <dbReference type="SMART" id="SM00382"/>
    </source>
</evidence>
<dbReference type="HOGENOM" id="CLU_082962_0_0_2"/>
<dbReference type="InterPro" id="IPR014433">
    <property type="entry name" value="CooC"/>
</dbReference>
<dbReference type="InterPro" id="IPR050625">
    <property type="entry name" value="ParA/MinD_ATPase"/>
</dbReference>
<dbReference type="GO" id="GO:0051782">
    <property type="term" value="P:negative regulation of cell division"/>
    <property type="evidence" value="ECO:0007669"/>
    <property type="project" value="TreeGrafter"/>
</dbReference>
<dbReference type="Pfam" id="PF01656">
    <property type="entry name" value="CbiA"/>
    <property type="match status" value="1"/>
</dbReference>
<keyword evidence="1" id="KW-0547">Nucleotide-binding</keyword>